<protein>
    <submittedName>
        <fullName evidence="2">Aminoglycoside phosphotransferase</fullName>
    </submittedName>
</protein>
<dbReference type="GO" id="GO:0016740">
    <property type="term" value="F:transferase activity"/>
    <property type="evidence" value="ECO:0007669"/>
    <property type="project" value="UniProtKB-KW"/>
</dbReference>
<dbReference type="EMBL" id="CP001629">
    <property type="protein sequence ID" value="ACU89792.1"/>
    <property type="molecule type" value="Genomic_DNA"/>
</dbReference>
<dbReference type="AlphaFoldDB" id="C7LVX4"/>
<sequence>MNWANFFPEGTHILAMPDWKQPRLFVSAQPRGLRWRASRLFPATTLLARVRRWLLRGWAQVPGQTRQSHVPYVLRTRLPEMWDHNVLPVAALLGTPGPAQKLVVQFADANGIAVGYMKFGESPAAMRRLEQEFRVLTGLPKGLGPEALKLEKIGTGLGLFLSALQGSPLPGRVAPCAHTITLLRRFQNGAESLPVHDHPWLQRALRANPAAAPWIEILESRPWPVTAIHGDLAPWNILTGPHGLHCVDWECGALDGFIGSDAAHHVLQTAFLLKNWTPEKARLKSTDWLSQKMEFEPREAEAVVRLTALMARHESLTDGHAADAPLQKWRYKVWGELCD</sequence>
<gene>
    <name evidence="2" type="ordered locus">Dbac_1701</name>
</gene>
<reference evidence="2 3" key="1">
    <citation type="journal article" date="2009" name="Stand. Genomic Sci.">
        <title>Complete genome sequence of Desulfomicrobium baculatum type strain (X).</title>
        <authorList>
            <person name="Copeland A."/>
            <person name="Spring S."/>
            <person name="Goker M."/>
            <person name="Schneider S."/>
            <person name="Lapidus A."/>
            <person name="Del Rio T.G."/>
            <person name="Tice H."/>
            <person name="Cheng J.F."/>
            <person name="Chen F."/>
            <person name="Nolan M."/>
            <person name="Bruce D."/>
            <person name="Goodwin L."/>
            <person name="Pitluck S."/>
            <person name="Ivanova N."/>
            <person name="Mavrommatis K."/>
            <person name="Ovchinnikova G."/>
            <person name="Pati A."/>
            <person name="Chen A."/>
            <person name="Palaniappan K."/>
            <person name="Land M."/>
            <person name="Hauser L."/>
            <person name="Chang Y.J."/>
            <person name="Jeffries C.C."/>
            <person name="Meincke L."/>
            <person name="Sims D."/>
            <person name="Brettin T."/>
            <person name="Detter J.C."/>
            <person name="Han C."/>
            <person name="Chain P."/>
            <person name="Bristow J."/>
            <person name="Eisen J.A."/>
            <person name="Markowitz V."/>
            <person name="Hugenholtz P."/>
            <person name="Kyrpides N.C."/>
            <person name="Klenk H.P."/>
            <person name="Lucas S."/>
        </authorList>
    </citation>
    <scope>NUCLEOTIDE SEQUENCE [LARGE SCALE GENOMIC DNA]</scope>
    <source>
        <strain evidence="3">DSM 4028 / VKM B-1378 / X</strain>
    </source>
</reference>
<accession>C7LVX4</accession>
<proteinExistence type="predicted"/>
<dbReference type="KEGG" id="dba:Dbac_1701"/>
<keyword evidence="3" id="KW-1185">Reference proteome</keyword>
<dbReference type="STRING" id="525897.Dbac_1701"/>
<organism evidence="2 3">
    <name type="scientific">Desulfomicrobium baculatum (strain DSM 4028 / VKM B-1378 / X)</name>
    <name type="common">Desulfovibrio baculatus</name>
    <dbReference type="NCBI Taxonomy" id="525897"/>
    <lineage>
        <taxon>Bacteria</taxon>
        <taxon>Pseudomonadati</taxon>
        <taxon>Thermodesulfobacteriota</taxon>
        <taxon>Desulfovibrionia</taxon>
        <taxon>Desulfovibrionales</taxon>
        <taxon>Desulfomicrobiaceae</taxon>
        <taxon>Desulfomicrobium</taxon>
    </lineage>
</organism>
<dbReference type="eggNOG" id="COG0510">
    <property type="taxonomic scope" value="Bacteria"/>
</dbReference>
<name>C7LVX4_DESBD</name>
<keyword evidence="2" id="KW-0808">Transferase</keyword>
<dbReference type="Pfam" id="PF01636">
    <property type="entry name" value="APH"/>
    <property type="match status" value="1"/>
</dbReference>
<dbReference type="HOGENOM" id="CLU_857179_0_0_7"/>
<dbReference type="SUPFAM" id="SSF56112">
    <property type="entry name" value="Protein kinase-like (PK-like)"/>
    <property type="match status" value="1"/>
</dbReference>
<dbReference type="Proteomes" id="UP000002216">
    <property type="component" value="Chromosome"/>
</dbReference>
<dbReference type="InterPro" id="IPR011009">
    <property type="entry name" value="Kinase-like_dom_sf"/>
</dbReference>
<evidence type="ECO:0000259" key="1">
    <source>
        <dbReference type="Pfam" id="PF01636"/>
    </source>
</evidence>
<evidence type="ECO:0000313" key="3">
    <source>
        <dbReference type="Proteomes" id="UP000002216"/>
    </source>
</evidence>
<feature type="domain" description="Aminoglycoside phosphotransferase" evidence="1">
    <location>
        <begin position="130"/>
        <end position="252"/>
    </location>
</feature>
<evidence type="ECO:0000313" key="2">
    <source>
        <dbReference type="EMBL" id="ACU89792.1"/>
    </source>
</evidence>
<dbReference type="InterPro" id="IPR002575">
    <property type="entry name" value="Aminoglycoside_PTrfase"/>
</dbReference>
<dbReference type="OrthoDB" id="9797603at2"/>